<accession>A0A0B5E0T0</accession>
<dbReference type="GO" id="GO:0004530">
    <property type="term" value="F:deoxyribonuclease I activity"/>
    <property type="evidence" value="ECO:0007669"/>
    <property type="project" value="InterPro"/>
</dbReference>
<name>A0A0B5E0T0_9RHOB</name>
<evidence type="ECO:0000259" key="2">
    <source>
        <dbReference type="Pfam" id="PF21111"/>
    </source>
</evidence>
<dbReference type="AlphaFoldDB" id="A0A0B5E0T0"/>
<dbReference type="InterPro" id="IPR006528">
    <property type="entry name" value="Phage_head_morphogenesis_dom"/>
</dbReference>
<dbReference type="Pfam" id="PF04233">
    <property type="entry name" value="Phage_Mu_F"/>
    <property type="match status" value="1"/>
</dbReference>
<dbReference type="HOGENOM" id="CLU_543695_0_0_5"/>
<dbReference type="EMBL" id="CP004393">
    <property type="protein sequence ID" value="AJE46067.1"/>
    <property type="molecule type" value="Genomic_DNA"/>
</dbReference>
<dbReference type="OrthoDB" id="4446543at2"/>
<dbReference type="KEGG" id="cid:P73_1352"/>
<dbReference type="RefSeq" id="WP_043869022.1">
    <property type="nucleotide sequence ID" value="NZ_CP004393.1"/>
</dbReference>
<protein>
    <submittedName>
        <fullName evidence="3">Phage head morphogenesis domain-containing protein</fullName>
    </submittedName>
</protein>
<dbReference type="Pfam" id="PF21111">
    <property type="entry name" value="CDI_toxin_EC869_like"/>
    <property type="match status" value="1"/>
</dbReference>
<dbReference type="Proteomes" id="UP000031521">
    <property type="component" value="Chromosome"/>
</dbReference>
<feature type="domain" description="CdiA toxin EC869-like" evidence="2">
    <location>
        <begin position="412"/>
        <end position="474"/>
    </location>
</feature>
<keyword evidence="4" id="KW-1185">Reference proteome</keyword>
<sequence>MKCSSTFERFIRSGGHAAIVIPLGGDAAPEVKAGPEPELPVRSLTGQVNADNIAWLTQFLGQEARTAIARVPVHDLELRAQDDLRRRLAATGGAGPGDDPVLAGLLHRFEARLNAQRQQALGISHYVWRSQDDDRVRATHAAWDDQVFSWDDPPPDGFPGEAFGCRCYAEPVIAGDVCAPKTGLALGAAVETAALAGYAEAAVDFGLDLLGGLVDLAQLAVGTVDFGISELAVLLGIAGDARQAEVARVHARIAHEVEHYDARLQQLADALAGLPDLAQAFLGYVDAVSRHATDMREAYLRCEVSETELREAVREDAYLRASIAIAAVPAIGTVGAVAGRARRLLTVLGDDAGGLGDAAALRRLTDRILVPGLPRGFRQTGRGDVDWGAGSHKDRGLSYERSLAERADGEGRGTWLEKEFRDHPGVDFFDFATGQATSVKTLDLNAYTYRTSPSQIYGTLSRYVRDLAEFEGGEGLIRREEVRLRTSVTGASQSSGFAHNN</sequence>
<feature type="domain" description="Phage head morphogenesis" evidence="1">
    <location>
        <begin position="111"/>
        <end position="168"/>
    </location>
</feature>
<evidence type="ECO:0000313" key="4">
    <source>
        <dbReference type="Proteomes" id="UP000031521"/>
    </source>
</evidence>
<proteinExistence type="predicted"/>
<evidence type="ECO:0000259" key="1">
    <source>
        <dbReference type="Pfam" id="PF04233"/>
    </source>
</evidence>
<dbReference type="Gene3D" id="3.40.1350.110">
    <property type="match status" value="1"/>
</dbReference>
<dbReference type="NCBIfam" id="TIGR01641">
    <property type="entry name" value="phageSPP1_gp7"/>
    <property type="match status" value="1"/>
</dbReference>
<reference evidence="3 4" key="1">
    <citation type="journal article" date="2014" name="Int. J. Syst. Evol. Microbiol.">
        <title>Celeribacter indicus sp. nov., a polycyclic aromatic hydrocarbon-degrading bacterium from deep-sea sediment and reclassification of Huaishuia halophila as Celeribacter halophilus comb. nov.</title>
        <authorList>
            <person name="Lai Q."/>
            <person name="Cao J."/>
            <person name="Yuan J."/>
            <person name="Li F."/>
            <person name="Shao Z."/>
        </authorList>
    </citation>
    <scope>NUCLEOTIDE SEQUENCE [LARGE SCALE GENOMIC DNA]</scope>
    <source>
        <strain evidence="3">P73</strain>
    </source>
</reference>
<dbReference type="InterPro" id="IPR033799">
    <property type="entry name" value="CdiA_EC869-like"/>
</dbReference>
<evidence type="ECO:0000313" key="3">
    <source>
        <dbReference type="EMBL" id="AJE46067.1"/>
    </source>
</evidence>
<organism evidence="3 4">
    <name type="scientific">Celeribacter indicus</name>
    <dbReference type="NCBI Taxonomy" id="1208324"/>
    <lineage>
        <taxon>Bacteria</taxon>
        <taxon>Pseudomonadati</taxon>
        <taxon>Pseudomonadota</taxon>
        <taxon>Alphaproteobacteria</taxon>
        <taxon>Rhodobacterales</taxon>
        <taxon>Roseobacteraceae</taxon>
        <taxon>Celeribacter</taxon>
    </lineage>
</organism>
<gene>
    <name evidence="3" type="ORF">P73_1352</name>
</gene>